<evidence type="ECO:0000313" key="1">
    <source>
        <dbReference type="EMBL" id="JAD42121.1"/>
    </source>
</evidence>
<accession>A0A0A8ZTL9</accession>
<dbReference type="EMBL" id="GBRH01255774">
    <property type="protein sequence ID" value="JAD42121.1"/>
    <property type="molecule type" value="Transcribed_RNA"/>
</dbReference>
<proteinExistence type="predicted"/>
<reference evidence="1" key="1">
    <citation type="submission" date="2014-09" db="EMBL/GenBank/DDBJ databases">
        <authorList>
            <person name="Magalhaes I.L.F."/>
            <person name="Oliveira U."/>
            <person name="Santos F.R."/>
            <person name="Vidigal T.H.D.A."/>
            <person name="Brescovit A.D."/>
            <person name="Santos A.J."/>
        </authorList>
    </citation>
    <scope>NUCLEOTIDE SEQUENCE</scope>
    <source>
        <tissue evidence="1">Shoot tissue taken approximately 20 cm above the soil surface</tissue>
    </source>
</reference>
<organism evidence="1">
    <name type="scientific">Arundo donax</name>
    <name type="common">Giant reed</name>
    <name type="synonym">Donax arundinaceus</name>
    <dbReference type="NCBI Taxonomy" id="35708"/>
    <lineage>
        <taxon>Eukaryota</taxon>
        <taxon>Viridiplantae</taxon>
        <taxon>Streptophyta</taxon>
        <taxon>Embryophyta</taxon>
        <taxon>Tracheophyta</taxon>
        <taxon>Spermatophyta</taxon>
        <taxon>Magnoliopsida</taxon>
        <taxon>Liliopsida</taxon>
        <taxon>Poales</taxon>
        <taxon>Poaceae</taxon>
        <taxon>PACMAD clade</taxon>
        <taxon>Arundinoideae</taxon>
        <taxon>Arundineae</taxon>
        <taxon>Arundo</taxon>
    </lineage>
</organism>
<reference evidence="1" key="2">
    <citation type="journal article" date="2015" name="Data Brief">
        <title>Shoot transcriptome of the giant reed, Arundo donax.</title>
        <authorList>
            <person name="Barrero R.A."/>
            <person name="Guerrero F.D."/>
            <person name="Moolhuijzen P."/>
            <person name="Goolsby J.A."/>
            <person name="Tidwell J."/>
            <person name="Bellgard S.E."/>
            <person name="Bellgard M.I."/>
        </authorList>
    </citation>
    <scope>NUCLEOTIDE SEQUENCE</scope>
    <source>
        <tissue evidence="1">Shoot tissue taken approximately 20 cm above the soil surface</tissue>
    </source>
</reference>
<dbReference type="AlphaFoldDB" id="A0A0A8ZTL9"/>
<name>A0A0A8ZTL9_ARUDO</name>
<sequence length="42" mass="4962">MHLFFLCPIAKAVWSFVALWLGTDCIPNSLNQFYMWIARFLP</sequence>
<protein>
    <submittedName>
        <fullName evidence="1">Uncharacterized protein</fullName>
    </submittedName>
</protein>